<dbReference type="EMBL" id="CP000552">
    <property type="protein sequence ID" value="ABM73048.1"/>
    <property type="molecule type" value="Genomic_DNA"/>
</dbReference>
<comment type="similarity">
    <text evidence="6">Belongs to the tRNA(Ile)-lysidine synthase family.</text>
</comment>
<dbReference type="InterPro" id="IPR012094">
    <property type="entry name" value="tRNA_Ile_lys_synt"/>
</dbReference>
<dbReference type="GO" id="GO:0005524">
    <property type="term" value="F:ATP binding"/>
    <property type="evidence" value="ECO:0007669"/>
    <property type="project" value="UniProtKB-UniRule"/>
</dbReference>
<dbReference type="HOGENOM" id="CLU_018869_0_0_3"/>
<dbReference type="HAMAP" id="MF_01161">
    <property type="entry name" value="tRNA_Ile_lys_synt"/>
    <property type="match status" value="1"/>
</dbReference>
<feature type="domain" description="tRNA(Ile)-lysidine/2-thiocytidine synthase N-terminal" evidence="7">
    <location>
        <begin position="34"/>
        <end position="219"/>
    </location>
</feature>
<evidence type="ECO:0000313" key="9">
    <source>
        <dbReference type="Proteomes" id="UP000001589"/>
    </source>
</evidence>
<dbReference type="Gene3D" id="3.40.50.620">
    <property type="entry name" value="HUPs"/>
    <property type="match status" value="1"/>
</dbReference>
<comment type="domain">
    <text evidence="6">The N-terminal region contains the highly conserved SGGXDS motif, predicted to be a P-loop motif involved in ATP binding.</text>
</comment>
<dbReference type="GO" id="GO:0005737">
    <property type="term" value="C:cytoplasm"/>
    <property type="evidence" value="ECO:0007669"/>
    <property type="project" value="UniProtKB-SubCell"/>
</dbReference>
<sequence>MSNKNSTQKNWTSWHHLLQKEILSNKTFIPDGAKLLISVSGGQDSMALLNLINDMKMQHNWFVNIWHGDHQWHEKSETYALELKNYCNQKNISFFFDRANKQTISSEEKARDWRYKKLTERANQLFIENQKEIDIYLLTGHTNTDNAETFLLNLARGSNYAGLSYIEKKRLLEPHIFLIRPLLIFSREDTKKFCQLQKIPIWEDPTNYDLKIKRNLIRKKIIPTLETMYPGCSTRINNFAEKMRNFKNEQDDLSKLAFLSCKDTNGVKRELLNGLCVEARCTILNTFIKKDCAKQLSSKNITYLVSSIFKKHRGQINLPNGLKIIWDKNYINIEKTRK</sequence>
<comment type="function">
    <text evidence="6">Ligates lysine onto the cytidine present at position 34 of the AUA codon-specific tRNA(Ile) that contains the anticodon CAU, in an ATP-dependent manner. Cytidine is converted to lysidine, thus changing the amino acid specificity of the tRNA from methionine to isoleucine.</text>
</comment>
<protein>
    <recommendedName>
        <fullName evidence="6">tRNA(Ile)-lysidine synthase</fullName>
        <ecNumber evidence="6">6.3.4.19</ecNumber>
    </recommendedName>
    <alternativeName>
        <fullName evidence="6">tRNA(Ile)-2-lysyl-cytidine synthase</fullName>
    </alternativeName>
    <alternativeName>
        <fullName evidence="6">tRNA(Ile)-lysidine synthetase</fullName>
    </alternativeName>
</protein>
<evidence type="ECO:0000313" key="8">
    <source>
        <dbReference type="EMBL" id="ABM73048.1"/>
    </source>
</evidence>
<keyword evidence="6" id="KW-0963">Cytoplasm</keyword>
<reference evidence="8 9" key="1">
    <citation type="journal article" date="2007" name="PLoS Genet.">
        <title>Patterns and implications of gene gain and loss in the evolution of Prochlorococcus.</title>
        <authorList>
            <person name="Kettler G.C."/>
            <person name="Martiny A.C."/>
            <person name="Huang K."/>
            <person name="Zucker J."/>
            <person name="Coleman M.L."/>
            <person name="Rodrigue S."/>
            <person name="Chen F."/>
            <person name="Lapidus A."/>
            <person name="Ferriera S."/>
            <person name="Johnson J."/>
            <person name="Steglich C."/>
            <person name="Church G.M."/>
            <person name="Richardson P."/>
            <person name="Chisholm S.W."/>
        </authorList>
    </citation>
    <scope>NUCLEOTIDE SEQUENCE [LARGE SCALE GENOMIC DNA]</scope>
    <source>
        <strain evidence="8 9">MIT 9515</strain>
    </source>
</reference>
<organism evidence="8 9">
    <name type="scientific">Prochlorococcus marinus (strain MIT 9515)</name>
    <dbReference type="NCBI Taxonomy" id="167542"/>
    <lineage>
        <taxon>Bacteria</taxon>
        <taxon>Bacillati</taxon>
        <taxon>Cyanobacteriota</taxon>
        <taxon>Cyanophyceae</taxon>
        <taxon>Synechococcales</taxon>
        <taxon>Prochlorococcaceae</taxon>
        <taxon>Prochlorococcus</taxon>
    </lineage>
</organism>
<dbReference type="GeneID" id="60201768"/>
<dbReference type="eggNOG" id="COG0037">
    <property type="taxonomic scope" value="Bacteria"/>
</dbReference>
<accession>A2BZ37</accession>
<evidence type="ECO:0000256" key="4">
    <source>
        <dbReference type="ARBA" id="ARBA00022840"/>
    </source>
</evidence>
<evidence type="ECO:0000256" key="5">
    <source>
        <dbReference type="ARBA" id="ARBA00048539"/>
    </source>
</evidence>
<dbReference type="Pfam" id="PF01171">
    <property type="entry name" value="ATP_bind_3"/>
    <property type="match status" value="1"/>
</dbReference>
<evidence type="ECO:0000256" key="2">
    <source>
        <dbReference type="ARBA" id="ARBA00022694"/>
    </source>
</evidence>
<proteinExistence type="inferred from homology"/>
<dbReference type="InterPro" id="IPR014729">
    <property type="entry name" value="Rossmann-like_a/b/a_fold"/>
</dbReference>
<dbReference type="OrthoDB" id="9807403at2"/>
<dbReference type="InterPro" id="IPR011063">
    <property type="entry name" value="TilS/TtcA_N"/>
</dbReference>
<evidence type="ECO:0000256" key="3">
    <source>
        <dbReference type="ARBA" id="ARBA00022741"/>
    </source>
</evidence>
<keyword evidence="4 6" id="KW-0067">ATP-binding</keyword>
<evidence type="ECO:0000259" key="7">
    <source>
        <dbReference type="Pfam" id="PF01171"/>
    </source>
</evidence>
<dbReference type="CDD" id="cd01992">
    <property type="entry name" value="TilS_N"/>
    <property type="match status" value="1"/>
</dbReference>
<name>A2BZ37_PROM5</name>
<dbReference type="PANTHER" id="PTHR43033:SF1">
    <property type="entry name" value="TRNA(ILE)-LYSIDINE SYNTHASE-RELATED"/>
    <property type="match status" value="1"/>
</dbReference>
<dbReference type="GO" id="GO:0032267">
    <property type="term" value="F:tRNA(Ile)-lysidine synthase activity"/>
    <property type="evidence" value="ECO:0007669"/>
    <property type="project" value="UniProtKB-EC"/>
</dbReference>
<dbReference type="InterPro" id="IPR012795">
    <property type="entry name" value="tRNA_Ile_lys_synt_N"/>
</dbReference>
<dbReference type="AlphaFoldDB" id="A2BZ37"/>
<dbReference type="STRING" id="167542.P9515_18411"/>
<keyword evidence="3 6" id="KW-0547">Nucleotide-binding</keyword>
<dbReference type="Proteomes" id="UP000001589">
    <property type="component" value="Chromosome"/>
</dbReference>
<dbReference type="GO" id="GO:0006400">
    <property type="term" value="P:tRNA modification"/>
    <property type="evidence" value="ECO:0007669"/>
    <property type="project" value="UniProtKB-UniRule"/>
</dbReference>
<comment type="subcellular location">
    <subcellularLocation>
        <location evidence="6">Cytoplasm</location>
    </subcellularLocation>
</comment>
<keyword evidence="1 6" id="KW-0436">Ligase</keyword>
<dbReference type="EC" id="6.3.4.19" evidence="6"/>
<dbReference type="KEGG" id="pmc:P9515_18411"/>
<dbReference type="RefSeq" id="WP_011821133.1">
    <property type="nucleotide sequence ID" value="NC_008817.1"/>
</dbReference>
<evidence type="ECO:0000256" key="6">
    <source>
        <dbReference type="HAMAP-Rule" id="MF_01161"/>
    </source>
</evidence>
<feature type="binding site" evidence="6">
    <location>
        <begin position="40"/>
        <end position="45"/>
    </location>
    <ligand>
        <name>ATP</name>
        <dbReference type="ChEBI" id="CHEBI:30616"/>
    </ligand>
</feature>
<gene>
    <name evidence="8" type="primary">mesJ</name>
    <name evidence="6" type="synonym">tilS</name>
    <name evidence="8" type="ordered locus">P9515_18411</name>
</gene>
<evidence type="ECO:0000256" key="1">
    <source>
        <dbReference type="ARBA" id="ARBA00022598"/>
    </source>
</evidence>
<dbReference type="NCBIfam" id="TIGR02432">
    <property type="entry name" value="lysidine_TilS_N"/>
    <property type="match status" value="1"/>
</dbReference>
<comment type="catalytic activity">
    <reaction evidence="5 6">
        <text>cytidine(34) in tRNA(Ile2) + L-lysine + ATP = lysidine(34) in tRNA(Ile2) + AMP + diphosphate + H(+)</text>
        <dbReference type="Rhea" id="RHEA:43744"/>
        <dbReference type="Rhea" id="RHEA-COMP:10625"/>
        <dbReference type="Rhea" id="RHEA-COMP:10670"/>
        <dbReference type="ChEBI" id="CHEBI:15378"/>
        <dbReference type="ChEBI" id="CHEBI:30616"/>
        <dbReference type="ChEBI" id="CHEBI:32551"/>
        <dbReference type="ChEBI" id="CHEBI:33019"/>
        <dbReference type="ChEBI" id="CHEBI:82748"/>
        <dbReference type="ChEBI" id="CHEBI:83665"/>
        <dbReference type="ChEBI" id="CHEBI:456215"/>
        <dbReference type="EC" id="6.3.4.19"/>
    </reaction>
</comment>
<keyword evidence="2 6" id="KW-0819">tRNA processing</keyword>
<dbReference type="SUPFAM" id="SSF52402">
    <property type="entry name" value="Adenine nucleotide alpha hydrolases-like"/>
    <property type="match status" value="1"/>
</dbReference>
<dbReference type="PANTHER" id="PTHR43033">
    <property type="entry name" value="TRNA(ILE)-LYSIDINE SYNTHASE-RELATED"/>
    <property type="match status" value="1"/>
</dbReference>